<evidence type="ECO:0000259" key="1">
    <source>
        <dbReference type="Pfam" id="PF03190"/>
    </source>
</evidence>
<dbReference type="RefSeq" id="WP_055150930.1">
    <property type="nucleotide sequence ID" value="NZ_JXSZ01000013.1"/>
</dbReference>
<dbReference type="Gene3D" id="3.40.30.10">
    <property type="entry name" value="Glutaredoxin"/>
    <property type="match status" value="1"/>
</dbReference>
<dbReference type="EMBL" id="LGTQ01000013">
    <property type="protein sequence ID" value="KPM46989.1"/>
    <property type="molecule type" value="Genomic_DNA"/>
</dbReference>
<dbReference type="AlphaFoldDB" id="A0A0P7BY22"/>
<dbReference type="SUPFAM" id="SSF48208">
    <property type="entry name" value="Six-hairpin glycosidases"/>
    <property type="match status" value="1"/>
</dbReference>
<evidence type="ECO:0000313" key="3">
    <source>
        <dbReference type="Proteomes" id="UP000050454"/>
    </source>
</evidence>
<dbReference type="Proteomes" id="UP000050454">
    <property type="component" value="Unassembled WGS sequence"/>
</dbReference>
<keyword evidence="3" id="KW-1185">Reference proteome</keyword>
<dbReference type="PATRIC" id="fig|1605367.3.peg.898"/>
<comment type="caution">
    <text evidence="2">The sequence shown here is derived from an EMBL/GenBank/DDBJ whole genome shotgun (WGS) entry which is preliminary data.</text>
</comment>
<dbReference type="InterPro" id="IPR036249">
    <property type="entry name" value="Thioredoxin-like_sf"/>
</dbReference>
<dbReference type="InterPro" id="IPR008928">
    <property type="entry name" value="6-hairpin_glycosidase_sf"/>
</dbReference>
<dbReference type="OrthoDB" id="9762614at2"/>
<dbReference type="GO" id="GO:0005975">
    <property type="term" value="P:carbohydrate metabolic process"/>
    <property type="evidence" value="ECO:0007669"/>
    <property type="project" value="InterPro"/>
</dbReference>
<gene>
    <name evidence="2" type="ORF">AFM12_17325</name>
</gene>
<dbReference type="SUPFAM" id="SSF52833">
    <property type="entry name" value="Thioredoxin-like"/>
    <property type="match status" value="1"/>
</dbReference>
<dbReference type="CDD" id="cd02955">
    <property type="entry name" value="SSP411"/>
    <property type="match status" value="1"/>
</dbReference>
<dbReference type="InterPro" id="IPR004879">
    <property type="entry name" value="Ssp411-like_TRX"/>
</dbReference>
<sequence length="679" mass="77948">MNRLQYQSSPYLKQHENNPVDWYPWGEEALQKARNEDKVILVSIGYSSCHWCHVMAHECFENEQLATIMNEHFVNIKIDREERPDIDSIYMDALHAMGIRGGWPLNVFLMPDAKPFYGGTYFPPKNWQNILLGIQNAFKTDREKLQESADKFAQGINATVSQKTPLFDLSTKKSGGLNPEETEAIFENLYAQLDPEDGGFNRAPKFPMPSVWQFILNALKDTKDPQMQLQLEHTLNRIALGGIFDHIAGGWTRYSTDAQWKVPHFEKMLYDNGQLIELYSGMIEFLQKNGGSAENQKLYLWAVEKSIDWLQEEMKSNEGGYFAALDADSEGEEGKYYIWQSAEIDSILADKSHKFSNLYEFSFHGNWEHGNNVLHLETLPSEEEWQLLEESWQLLKPVRSQRIKPGLDNKLICSWNALLLSGLINAARVTFRTEYTQMSSELGDFIADAFIQESEEGVLCLNHLKFEGKPSEIFGFLDDYATVIKAFTELYQLTFKKKWLHRADSLADYVLHNFFDPEEGLFYYTDSQAEELIARKKEVYDNVIPASNSILANALFDLGVLLSKEDYKELADSMFAKVKKMTMAEPGFMTNWASVGLKLQKQVIEVAIAGPDYLEVKQKLAKELKKEVYFCGAKEGSSLPLLQERFKNDRKTYIYVCENQACQLPVTDVNDALEQINEL</sequence>
<dbReference type="PANTHER" id="PTHR42899:SF1">
    <property type="entry name" value="SPERMATOGENESIS-ASSOCIATED PROTEIN 20"/>
    <property type="match status" value="1"/>
</dbReference>
<dbReference type="Pfam" id="PF03190">
    <property type="entry name" value="Thioredox_DsbH"/>
    <property type="match status" value="1"/>
</dbReference>
<reference evidence="2 3" key="1">
    <citation type="submission" date="2015-07" db="EMBL/GenBank/DDBJ databases">
        <title>The draft genome sequence of Leadbetterella sp. JN14-9.</title>
        <authorList>
            <person name="Liu Y."/>
            <person name="Du J."/>
            <person name="Shao Z."/>
        </authorList>
    </citation>
    <scope>NUCLEOTIDE SEQUENCE [LARGE SCALE GENOMIC DNA]</scope>
    <source>
        <strain evidence="2 3">JN14-9</strain>
    </source>
</reference>
<dbReference type="InterPro" id="IPR024705">
    <property type="entry name" value="Ssp411"/>
</dbReference>
<protein>
    <submittedName>
        <fullName evidence="2">Thioredoxin</fullName>
    </submittedName>
</protein>
<dbReference type="STRING" id="1605367.AFM12_17325"/>
<dbReference type="PANTHER" id="PTHR42899">
    <property type="entry name" value="SPERMATOGENESIS-ASSOCIATED PROTEIN 20"/>
    <property type="match status" value="1"/>
</dbReference>
<accession>A0A0P7BY22</accession>
<organism evidence="2 3">
    <name type="scientific">Jiulongibacter sediminis</name>
    <dbReference type="NCBI Taxonomy" id="1605367"/>
    <lineage>
        <taxon>Bacteria</taxon>
        <taxon>Pseudomonadati</taxon>
        <taxon>Bacteroidota</taxon>
        <taxon>Cytophagia</taxon>
        <taxon>Cytophagales</taxon>
        <taxon>Leadbetterellaceae</taxon>
        <taxon>Jiulongibacter</taxon>
    </lineage>
</organism>
<evidence type="ECO:0000313" key="2">
    <source>
        <dbReference type="EMBL" id="KPM46989.1"/>
    </source>
</evidence>
<name>A0A0P7BY22_9BACT</name>
<dbReference type="PIRSF" id="PIRSF006402">
    <property type="entry name" value="UCP006402_thioredoxin"/>
    <property type="match status" value="1"/>
</dbReference>
<proteinExistence type="predicted"/>
<feature type="domain" description="Spermatogenesis-associated protein 20-like TRX" evidence="1">
    <location>
        <begin position="2"/>
        <end position="155"/>
    </location>
</feature>